<keyword evidence="18" id="KW-0418">Kinase</keyword>
<dbReference type="CDD" id="cd17546">
    <property type="entry name" value="REC_hyHK_CKI1_RcsC-like"/>
    <property type="match status" value="1"/>
</dbReference>
<dbReference type="Pfam" id="PF00072">
    <property type="entry name" value="Response_reg"/>
    <property type="match status" value="1"/>
</dbReference>
<evidence type="ECO:0000256" key="12">
    <source>
        <dbReference type="PROSITE-ProRule" id="PRU00110"/>
    </source>
</evidence>
<evidence type="ECO:0000256" key="2">
    <source>
        <dbReference type="ARBA" id="ARBA00004651"/>
    </source>
</evidence>
<dbReference type="Gene3D" id="3.30.450.20">
    <property type="entry name" value="PAS domain"/>
    <property type="match status" value="2"/>
</dbReference>
<evidence type="ECO:0000256" key="3">
    <source>
        <dbReference type="ARBA" id="ARBA00012438"/>
    </source>
</evidence>
<dbReference type="InterPro" id="IPR036641">
    <property type="entry name" value="HPT_dom_sf"/>
</dbReference>
<dbReference type="SUPFAM" id="SSF47226">
    <property type="entry name" value="Histidine-containing phosphotransfer domain, HPT domain"/>
    <property type="match status" value="1"/>
</dbReference>
<feature type="domain" description="HPt" evidence="17">
    <location>
        <begin position="763"/>
        <end position="853"/>
    </location>
</feature>
<gene>
    <name evidence="18" type="ordered locus">RPC_3798</name>
</gene>
<dbReference type="CDD" id="cd00088">
    <property type="entry name" value="HPT"/>
    <property type="match status" value="1"/>
</dbReference>
<dbReference type="SUPFAM" id="SSF55874">
    <property type="entry name" value="ATPase domain of HSP90 chaperone/DNA topoisomerase II/histidine kinase"/>
    <property type="match status" value="1"/>
</dbReference>
<evidence type="ECO:0000256" key="14">
    <source>
        <dbReference type="SAM" id="Phobius"/>
    </source>
</evidence>
<dbReference type="SUPFAM" id="SSF47384">
    <property type="entry name" value="Homodimeric domain of signal transducing histidine kinase"/>
    <property type="match status" value="1"/>
</dbReference>
<dbReference type="Pfam" id="PF00512">
    <property type="entry name" value="HisKA"/>
    <property type="match status" value="1"/>
</dbReference>
<dbReference type="Gene3D" id="3.30.565.10">
    <property type="entry name" value="Histidine kinase-like ATPase, C-terminal domain"/>
    <property type="match status" value="1"/>
</dbReference>
<dbReference type="eggNOG" id="COG2205">
    <property type="taxonomic scope" value="Bacteria"/>
</dbReference>
<evidence type="ECO:0000256" key="10">
    <source>
        <dbReference type="ARBA" id="ARBA00023012"/>
    </source>
</evidence>
<feature type="domain" description="Response regulatory" evidence="16">
    <location>
        <begin position="595"/>
        <end position="712"/>
    </location>
</feature>
<dbReference type="InterPro" id="IPR036097">
    <property type="entry name" value="HisK_dim/P_sf"/>
</dbReference>
<name>Q20ZV4_RHOPB</name>
<evidence type="ECO:0000256" key="4">
    <source>
        <dbReference type="ARBA" id="ARBA00022475"/>
    </source>
</evidence>
<evidence type="ECO:0000256" key="13">
    <source>
        <dbReference type="PROSITE-ProRule" id="PRU00169"/>
    </source>
</evidence>
<feature type="modified residue" description="4-aspartylphosphate" evidence="13">
    <location>
        <position position="644"/>
    </location>
</feature>
<evidence type="ECO:0000256" key="6">
    <source>
        <dbReference type="ARBA" id="ARBA00022692"/>
    </source>
</evidence>
<keyword evidence="4" id="KW-1003">Cell membrane</keyword>
<evidence type="ECO:0000259" key="15">
    <source>
        <dbReference type="PROSITE" id="PS50109"/>
    </source>
</evidence>
<keyword evidence="10" id="KW-0902">Two-component regulatory system</keyword>
<dbReference type="GO" id="GO:0000155">
    <property type="term" value="F:phosphorelay sensor kinase activity"/>
    <property type="evidence" value="ECO:0007669"/>
    <property type="project" value="InterPro"/>
</dbReference>
<dbReference type="InterPro" id="IPR011006">
    <property type="entry name" value="CheY-like_superfamily"/>
</dbReference>
<dbReference type="Gene3D" id="1.20.120.160">
    <property type="entry name" value="HPT domain"/>
    <property type="match status" value="1"/>
</dbReference>
<dbReference type="Pfam" id="PF01627">
    <property type="entry name" value="Hpt"/>
    <property type="match status" value="1"/>
</dbReference>
<dbReference type="FunFam" id="3.30.565.10:FF:000010">
    <property type="entry name" value="Sensor histidine kinase RcsC"/>
    <property type="match status" value="1"/>
</dbReference>
<evidence type="ECO:0000256" key="5">
    <source>
        <dbReference type="ARBA" id="ARBA00022553"/>
    </source>
</evidence>
<evidence type="ECO:0000256" key="1">
    <source>
        <dbReference type="ARBA" id="ARBA00000085"/>
    </source>
</evidence>
<dbReference type="GO" id="GO:0005886">
    <property type="term" value="C:plasma membrane"/>
    <property type="evidence" value="ECO:0007669"/>
    <property type="project" value="UniProtKB-SubCell"/>
</dbReference>
<sequence>MCHRVDPAMKPSSKRLLGVLFLTSFSLIAAIVGTNLFVMNNLRESTLRTAEINLARYSLTLAEEADRSFKSLDLVLSSVGDYLGRRGVTDSASYQQTMSDQETHLMLREKITGLPQVDAVTMINERGKLINFSRYWPIPDVDISDRDYFRALQADANLETFISAPVQNRGTGTWNIYIARRLNDPNGAFMGLLLGAMSLQYFENFFGATSPGVGTAVSLVRDDGLLLARYPASDRIGKISSGAGQRALAAGGSLREAGDTDQQMRLHAARMLPNYPVLIAVSQTEVSALQSWRSIAALIVAMSSLTAIVLLIVTVVIARWWIRQDQLISDAQSANAAKSTFVAMMSHEIRTPMNAVLGLATNLLDSRLDAEQRRSVVGIHDAGDALLDILNDILDFSKLEAGRLSLESIAFSPEALVESALSIVLPRATARGLRVRNQIDPSLPIALQGDAGRIRQVLLNLMSNAVKFTPSGEVVVTTKCRWADESFAALEWIIADTGIGIAEQDIGSLFTDFAQADSSISRRFGGSGLGLAICKRLVEQMGGEIQVSSAYGKGTTFRFSLTLPLASQLPVPDTDDPVVYSDFRQRIAALGRPLRILIVDDNPTNRLVAAKMLQDFPTQTNTASDGNEAVTAATRFSYDVILMDVRMPEMDGLEATRAIRACDGSMQGAPIIAFTANAFAEDAIACREAGMNDFVSKPVRKKALIEAILRVLPRPDTAGERAIAAATDGIDLAPSRQPKPGVPAATTLHVARDTYETMVEEIGCEATLEIIAVFVKDTDERLALLRQLSVASHRREIEREAHSLKSAAATFGLHDLAGLARELEKTAPVITEADYIAMIGRLETAFGAARAAQRPDDGCVTVSI</sequence>
<feature type="transmembrane region" description="Helical" evidence="14">
    <location>
        <begin position="295"/>
        <end position="322"/>
    </location>
</feature>
<dbReference type="Pfam" id="PF02743">
    <property type="entry name" value="dCache_1"/>
    <property type="match status" value="1"/>
</dbReference>
<dbReference type="Gene3D" id="3.40.50.2300">
    <property type="match status" value="1"/>
</dbReference>
<dbReference type="SMART" id="SM00448">
    <property type="entry name" value="REC"/>
    <property type="match status" value="1"/>
</dbReference>
<reference evidence="18" key="1">
    <citation type="submission" date="2006-03" db="EMBL/GenBank/DDBJ databases">
        <title>Complete sequence of Rhodopseudomonas palustris BisB18.</title>
        <authorList>
            <consortium name="US DOE Joint Genome Institute"/>
            <person name="Copeland A."/>
            <person name="Lucas S."/>
            <person name="Lapidus A."/>
            <person name="Barry K."/>
            <person name="Detter J.C."/>
            <person name="Glavina del Rio T."/>
            <person name="Hammon N."/>
            <person name="Israni S."/>
            <person name="Dalin E."/>
            <person name="Tice H."/>
            <person name="Pitluck S."/>
            <person name="Chain P."/>
            <person name="Malfatti S."/>
            <person name="Shin M."/>
            <person name="Vergez L."/>
            <person name="Schmutz J."/>
            <person name="Larimer F."/>
            <person name="Land M."/>
            <person name="Hauser L."/>
            <person name="Pelletier D.A."/>
            <person name="Kyrpides N."/>
            <person name="Anderson I."/>
            <person name="Oda Y."/>
            <person name="Harwood C.S."/>
            <person name="Richardson P."/>
        </authorList>
    </citation>
    <scope>NUCLEOTIDE SEQUENCE [LARGE SCALE GENOMIC DNA]</scope>
    <source>
        <strain evidence="18">BisB18</strain>
    </source>
</reference>
<dbReference type="Pfam" id="PF02518">
    <property type="entry name" value="HATPase_c"/>
    <property type="match status" value="1"/>
</dbReference>
<keyword evidence="11 14" id="KW-0472">Membrane</keyword>
<dbReference type="AlphaFoldDB" id="Q20ZV4"/>
<dbReference type="InterPro" id="IPR001789">
    <property type="entry name" value="Sig_transdc_resp-reg_receiver"/>
</dbReference>
<dbReference type="PRINTS" id="PR00344">
    <property type="entry name" value="BCTRLSENSOR"/>
</dbReference>
<dbReference type="SMART" id="SM00387">
    <property type="entry name" value="HATPase_c"/>
    <property type="match status" value="1"/>
</dbReference>
<evidence type="ECO:0000256" key="9">
    <source>
        <dbReference type="ARBA" id="ARBA00022989"/>
    </source>
</evidence>
<proteinExistence type="predicted"/>
<dbReference type="STRING" id="316056.RPC_3798"/>
<dbReference type="PANTHER" id="PTHR45339:SF1">
    <property type="entry name" value="HYBRID SIGNAL TRANSDUCTION HISTIDINE KINASE J"/>
    <property type="match status" value="1"/>
</dbReference>
<dbReference type="SUPFAM" id="SSF52172">
    <property type="entry name" value="CheY-like"/>
    <property type="match status" value="1"/>
</dbReference>
<keyword evidence="9 14" id="KW-1133">Transmembrane helix</keyword>
<dbReference type="KEGG" id="rpc:RPC_3798"/>
<evidence type="ECO:0000256" key="7">
    <source>
        <dbReference type="ARBA" id="ARBA00022741"/>
    </source>
</evidence>
<dbReference type="PANTHER" id="PTHR45339">
    <property type="entry name" value="HYBRID SIGNAL TRANSDUCTION HISTIDINE KINASE J"/>
    <property type="match status" value="1"/>
</dbReference>
<dbReference type="InterPro" id="IPR003594">
    <property type="entry name" value="HATPase_dom"/>
</dbReference>
<evidence type="ECO:0000259" key="16">
    <source>
        <dbReference type="PROSITE" id="PS50110"/>
    </source>
</evidence>
<evidence type="ECO:0000256" key="8">
    <source>
        <dbReference type="ARBA" id="ARBA00022840"/>
    </source>
</evidence>
<organism evidence="18">
    <name type="scientific">Rhodopseudomonas palustris (strain BisB18)</name>
    <dbReference type="NCBI Taxonomy" id="316056"/>
    <lineage>
        <taxon>Bacteria</taxon>
        <taxon>Pseudomonadati</taxon>
        <taxon>Pseudomonadota</taxon>
        <taxon>Alphaproteobacteria</taxon>
        <taxon>Hyphomicrobiales</taxon>
        <taxon>Nitrobacteraceae</taxon>
        <taxon>Rhodopseudomonas</taxon>
    </lineage>
</organism>
<dbReference type="PROSITE" id="PS50110">
    <property type="entry name" value="RESPONSE_REGULATORY"/>
    <property type="match status" value="1"/>
</dbReference>
<dbReference type="PROSITE" id="PS50894">
    <property type="entry name" value="HPT"/>
    <property type="match status" value="1"/>
</dbReference>
<accession>Q20ZV4</accession>
<dbReference type="CDD" id="cd00082">
    <property type="entry name" value="HisKA"/>
    <property type="match status" value="1"/>
</dbReference>
<dbReference type="EC" id="2.7.13.3" evidence="3"/>
<dbReference type="EMBL" id="CP000301">
    <property type="protein sequence ID" value="ABD89332.1"/>
    <property type="molecule type" value="Genomic_DNA"/>
</dbReference>
<keyword evidence="6 14" id="KW-0812">Transmembrane</keyword>
<dbReference type="CDD" id="cd16922">
    <property type="entry name" value="HATPase_EvgS-ArcB-TorS-like"/>
    <property type="match status" value="1"/>
</dbReference>
<dbReference type="InterPro" id="IPR033479">
    <property type="entry name" value="dCache_1"/>
</dbReference>
<dbReference type="PROSITE" id="PS50109">
    <property type="entry name" value="HIS_KIN"/>
    <property type="match status" value="1"/>
</dbReference>
<dbReference type="eggNOG" id="COG0784">
    <property type="taxonomic scope" value="Bacteria"/>
</dbReference>
<dbReference type="CDD" id="cd12914">
    <property type="entry name" value="PDC1_DGC_like"/>
    <property type="match status" value="1"/>
</dbReference>
<evidence type="ECO:0000313" key="18">
    <source>
        <dbReference type="EMBL" id="ABD89332.1"/>
    </source>
</evidence>
<protein>
    <recommendedName>
        <fullName evidence="3">histidine kinase</fullName>
        <ecNumber evidence="3">2.7.13.3</ecNumber>
    </recommendedName>
</protein>
<evidence type="ECO:0000259" key="17">
    <source>
        <dbReference type="PROSITE" id="PS50894"/>
    </source>
</evidence>
<feature type="domain" description="Histidine kinase" evidence="15">
    <location>
        <begin position="344"/>
        <end position="565"/>
    </location>
</feature>
<dbReference type="InterPro" id="IPR036890">
    <property type="entry name" value="HATPase_C_sf"/>
</dbReference>
<feature type="modified residue" description="Phosphohistidine" evidence="12">
    <location>
        <position position="802"/>
    </location>
</feature>
<dbReference type="SMART" id="SM00073">
    <property type="entry name" value="HPT"/>
    <property type="match status" value="1"/>
</dbReference>
<keyword evidence="5 13" id="KW-0597">Phosphoprotein</keyword>
<dbReference type="HOGENOM" id="CLU_000445_114_21_5"/>
<keyword evidence="7" id="KW-0547">Nucleotide-binding</keyword>
<comment type="catalytic activity">
    <reaction evidence="1">
        <text>ATP + protein L-histidine = ADP + protein N-phospho-L-histidine.</text>
        <dbReference type="EC" id="2.7.13.3"/>
    </reaction>
</comment>
<keyword evidence="18" id="KW-0808">Transferase</keyword>
<keyword evidence="8" id="KW-0067">ATP-binding</keyword>
<dbReference type="Gene3D" id="1.10.287.130">
    <property type="match status" value="1"/>
</dbReference>
<feature type="transmembrane region" description="Helical" evidence="14">
    <location>
        <begin position="16"/>
        <end position="38"/>
    </location>
</feature>
<dbReference type="InterPro" id="IPR005467">
    <property type="entry name" value="His_kinase_dom"/>
</dbReference>
<dbReference type="GO" id="GO:0005524">
    <property type="term" value="F:ATP binding"/>
    <property type="evidence" value="ECO:0007669"/>
    <property type="project" value="UniProtKB-KW"/>
</dbReference>
<comment type="subcellular location">
    <subcellularLocation>
        <location evidence="2">Cell membrane</location>
        <topology evidence="2">Multi-pass membrane protein</topology>
    </subcellularLocation>
</comment>
<dbReference type="InterPro" id="IPR003661">
    <property type="entry name" value="HisK_dim/P_dom"/>
</dbReference>
<dbReference type="SMART" id="SM00388">
    <property type="entry name" value="HisKA"/>
    <property type="match status" value="1"/>
</dbReference>
<dbReference type="InterPro" id="IPR008207">
    <property type="entry name" value="Sig_transdc_His_kin_Hpt_dom"/>
</dbReference>
<dbReference type="CDD" id="cd12915">
    <property type="entry name" value="PDC2_DGC_like"/>
    <property type="match status" value="1"/>
</dbReference>
<evidence type="ECO:0000256" key="11">
    <source>
        <dbReference type="ARBA" id="ARBA00023136"/>
    </source>
</evidence>
<dbReference type="InterPro" id="IPR004358">
    <property type="entry name" value="Sig_transdc_His_kin-like_C"/>
</dbReference>